<dbReference type="InterPro" id="IPR027417">
    <property type="entry name" value="P-loop_NTPase"/>
</dbReference>
<organism evidence="1 2">
    <name type="scientific">Maritimibacter alkaliphilus HTCC2654</name>
    <dbReference type="NCBI Taxonomy" id="314271"/>
    <lineage>
        <taxon>Bacteria</taxon>
        <taxon>Pseudomonadati</taxon>
        <taxon>Pseudomonadota</taxon>
        <taxon>Alphaproteobacteria</taxon>
        <taxon>Rhodobacterales</taxon>
        <taxon>Roseobacteraceae</taxon>
        <taxon>Maritimibacter</taxon>
    </lineage>
</organism>
<dbReference type="RefSeq" id="WP_008333916.1">
    <property type="nucleotide sequence ID" value="NZ_CH902578.1"/>
</dbReference>
<evidence type="ECO:0000313" key="1">
    <source>
        <dbReference type="EMBL" id="EAQ14458.1"/>
    </source>
</evidence>
<dbReference type="AlphaFoldDB" id="A3VBX5"/>
<dbReference type="STRING" id="314271.RB2654_17351"/>
<dbReference type="EMBL" id="AAMT01000002">
    <property type="protein sequence ID" value="EAQ14458.1"/>
    <property type="molecule type" value="Genomic_DNA"/>
</dbReference>
<dbReference type="eggNOG" id="ENOG50330HK">
    <property type="taxonomic scope" value="Bacteria"/>
</dbReference>
<accession>A3VBX5</accession>
<reference evidence="1 2" key="1">
    <citation type="journal article" date="2010" name="J. Bacteriol.">
        <title>Genome sequences of Pelagibaca bermudensis HTCC2601T and Maritimibacter alkaliphilus HTCC2654T, the type strains of two marine Roseobacter genera.</title>
        <authorList>
            <person name="Thrash J.C."/>
            <person name="Cho J.C."/>
            <person name="Ferriera S."/>
            <person name="Johnson J."/>
            <person name="Vergin K.L."/>
            <person name="Giovannoni S.J."/>
        </authorList>
    </citation>
    <scope>NUCLEOTIDE SEQUENCE [LARGE SCALE GENOMIC DNA]</scope>
    <source>
        <strain evidence="1 2">HTCC2654</strain>
    </source>
</reference>
<sequence>MAKHGILRNGTRALALKGVPRLVSLVTGIERSAISKPILHGWLELEGPDPEVWDGPIFIHVPKAAGSSVLRTGVKYTLGHKPVRYYLRHKPADRAMPATFAIARDPMDRFVSAFYYLKGGGSTGQDRRWSQRNIAPDMTHNDFAEHLESHPRLLRQMHFRPQAYMLKDDAGKIAVDRILKFEMLDTDWPPFARVHGLVEDLPRVNVGSRGSRVRPETSDRTKEIIARLYAEDFTILGYAPPA</sequence>
<evidence type="ECO:0008006" key="3">
    <source>
        <dbReference type="Google" id="ProtNLM"/>
    </source>
</evidence>
<evidence type="ECO:0000313" key="2">
    <source>
        <dbReference type="Proteomes" id="UP000002931"/>
    </source>
</evidence>
<dbReference type="Gene3D" id="3.40.50.300">
    <property type="entry name" value="P-loop containing nucleotide triphosphate hydrolases"/>
    <property type="match status" value="1"/>
</dbReference>
<dbReference type="InterPro" id="IPR005331">
    <property type="entry name" value="Sulfotransferase"/>
</dbReference>
<keyword evidence="2" id="KW-1185">Reference proteome</keyword>
<dbReference type="GO" id="GO:0016020">
    <property type="term" value="C:membrane"/>
    <property type="evidence" value="ECO:0007669"/>
    <property type="project" value="InterPro"/>
</dbReference>
<dbReference type="OrthoDB" id="1123495at2"/>
<gene>
    <name evidence="1" type="ORF">RB2654_17351</name>
</gene>
<protein>
    <recommendedName>
        <fullName evidence="3">Sulfotransferase family protein</fullName>
    </recommendedName>
</protein>
<proteinExistence type="predicted"/>
<dbReference type="GO" id="GO:0008146">
    <property type="term" value="F:sulfotransferase activity"/>
    <property type="evidence" value="ECO:0007669"/>
    <property type="project" value="InterPro"/>
</dbReference>
<comment type="caution">
    <text evidence="1">The sequence shown here is derived from an EMBL/GenBank/DDBJ whole genome shotgun (WGS) entry which is preliminary data.</text>
</comment>
<dbReference type="Proteomes" id="UP000002931">
    <property type="component" value="Unassembled WGS sequence"/>
</dbReference>
<dbReference type="HOGENOM" id="CLU_1146113_0_0_5"/>
<dbReference type="Pfam" id="PF03567">
    <property type="entry name" value="Sulfotransfer_2"/>
    <property type="match status" value="1"/>
</dbReference>
<dbReference type="SUPFAM" id="SSF52540">
    <property type="entry name" value="P-loop containing nucleoside triphosphate hydrolases"/>
    <property type="match status" value="1"/>
</dbReference>
<name>A3VBX5_9RHOB</name>